<dbReference type="RefSeq" id="WP_131943303.1">
    <property type="nucleotide sequence ID" value="NZ_BAAAMX010000001.1"/>
</dbReference>
<accession>A0A4R4NKG3</accession>
<reference evidence="1 2" key="1">
    <citation type="submission" date="2019-03" db="EMBL/GenBank/DDBJ databases">
        <title>Draft genome sequences of novel Actinobacteria.</title>
        <authorList>
            <person name="Sahin N."/>
            <person name="Ay H."/>
            <person name="Saygin H."/>
        </authorList>
    </citation>
    <scope>NUCLEOTIDE SEQUENCE [LARGE SCALE GENOMIC DNA]</scope>
    <source>
        <strain evidence="1 2">DSM 45347</strain>
    </source>
</reference>
<protein>
    <submittedName>
        <fullName evidence="1">Uncharacterized protein</fullName>
    </submittedName>
</protein>
<dbReference type="EMBL" id="SMJW01000187">
    <property type="protein sequence ID" value="TDC09878.1"/>
    <property type="molecule type" value="Genomic_DNA"/>
</dbReference>
<name>A0A4R4NKG3_9ACTN</name>
<dbReference type="OrthoDB" id="4311273at2"/>
<evidence type="ECO:0000313" key="1">
    <source>
        <dbReference type="EMBL" id="TDC09878.1"/>
    </source>
</evidence>
<keyword evidence="2" id="KW-1185">Reference proteome</keyword>
<sequence length="155" mass="16579">MDDGELADEQLKLAPWTDPSVRGRADLAAAACDAESAYSRDNGEVFLLANRLKARFERDPALQRILIRCDGEPVAVAVREKCVTDSGTAGASAGDLGSAERAGLPGRSTRYALLRFECGRAGCPESAYRLYYDDRSLPVCGAAGHGPMESVEVVR</sequence>
<evidence type="ECO:0000313" key="2">
    <source>
        <dbReference type="Proteomes" id="UP000295431"/>
    </source>
</evidence>
<comment type="caution">
    <text evidence="1">The sequence shown here is derived from an EMBL/GenBank/DDBJ whole genome shotgun (WGS) entry which is preliminary data.</text>
</comment>
<dbReference type="AlphaFoldDB" id="A0A4R4NKG3"/>
<gene>
    <name evidence="1" type="ORF">E1284_28825</name>
</gene>
<proteinExistence type="predicted"/>
<dbReference type="Proteomes" id="UP000295431">
    <property type="component" value="Unassembled WGS sequence"/>
</dbReference>
<organism evidence="1 2">
    <name type="scientific">Actinomadura bangladeshensis</name>
    <dbReference type="NCBI Taxonomy" id="453573"/>
    <lineage>
        <taxon>Bacteria</taxon>
        <taxon>Bacillati</taxon>
        <taxon>Actinomycetota</taxon>
        <taxon>Actinomycetes</taxon>
        <taxon>Streptosporangiales</taxon>
        <taxon>Thermomonosporaceae</taxon>
        <taxon>Actinomadura</taxon>
    </lineage>
</organism>